<dbReference type="RefSeq" id="WP_063259589.1">
    <property type="nucleotide sequence ID" value="NZ_LJKE01000015.1"/>
</dbReference>
<keyword evidence="2" id="KW-0418">Kinase</keyword>
<dbReference type="PATRIC" id="fig|1396.535.peg.4097"/>
<name>A0A161R6P5_BACCE</name>
<dbReference type="Gene3D" id="1.10.3210.10">
    <property type="entry name" value="Hypothetical protein af1432"/>
    <property type="match status" value="1"/>
</dbReference>
<organism evidence="2 3">
    <name type="scientific">Bacillus cereus</name>
    <dbReference type="NCBI Taxonomy" id="1396"/>
    <lineage>
        <taxon>Bacteria</taxon>
        <taxon>Bacillati</taxon>
        <taxon>Bacillota</taxon>
        <taxon>Bacilli</taxon>
        <taxon>Bacillales</taxon>
        <taxon>Bacillaceae</taxon>
        <taxon>Bacillus</taxon>
        <taxon>Bacillus cereus group</taxon>
    </lineage>
</organism>
<dbReference type="CDD" id="cd00077">
    <property type="entry name" value="HDc"/>
    <property type="match status" value="1"/>
</dbReference>
<evidence type="ECO:0000313" key="3">
    <source>
        <dbReference type="Proteomes" id="UP000076482"/>
    </source>
</evidence>
<dbReference type="GO" id="GO:0008893">
    <property type="term" value="F:guanosine-3',5'-bis(diphosphate) 3'-diphosphatase activity"/>
    <property type="evidence" value="ECO:0007669"/>
    <property type="project" value="TreeGrafter"/>
</dbReference>
<dbReference type="SUPFAM" id="SSF109604">
    <property type="entry name" value="HD-domain/PDEase-like"/>
    <property type="match status" value="1"/>
</dbReference>
<reference evidence="2 3" key="1">
    <citation type="submission" date="2015-09" db="EMBL/GenBank/DDBJ databases">
        <title>Bacillus cereus food isolates.</title>
        <authorList>
            <person name="Boekhorst J."/>
        </authorList>
    </citation>
    <scope>NUCLEOTIDE SEQUENCE [LARGE SCALE GENOMIC DNA]</scope>
    <source>
        <strain evidence="2 3">B4088</strain>
    </source>
</reference>
<dbReference type="InterPro" id="IPR052194">
    <property type="entry name" value="MESH1"/>
</dbReference>
<evidence type="ECO:0000313" key="2">
    <source>
        <dbReference type="EMBL" id="KZD71891.1"/>
    </source>
</evidence>
<accession>A0A161R6P5</accession>
<dbReference type="GO" id="GO:0016301">
    <property type="term" value="F:kinase activity"/>
    <property type="evidence" value="ECO:0007669"/>
    <property type="project" value="UniProtKB-KW"/>
</dbReference>
<feature type="domain" description="HD/PDEase" evidence="1">
    <location>
        <begin position="40"/>
        <end position="152"/>
    </location>
</feature>
<dbReference type="EMBL" id="LJKE01000015">
    <property type="protein sequence ID" value="KZD71891.1"/>
    <property type="molecule type" value="Genomic_DNA"/>
</dbReference>
<keyword evidence="2" id="KW-0808">Transferase</keyword>
<proteinExistence type="predicted"/>
<comment type="caution">
    <text evidence="2">The sequence shown here is derived from an EMBL/GenBank/DDBJ whole genome shotgun (WGS) entry which is preliminary data.</text>
</comment>
<dbReference type="Proteomes" id="UP000076482">
    <property type="component" value="Unassembled WGS sequence"/>
</dbReference>
<dbReference type="PANTHER" id="PTHR46246">
    <property type="entry name" value="GUANOSINE-3',5'-BIS(DIPHOSPHATE) 3'-PYROPHOSPHOHYDROLASE MESH1"/>
    <property type="match status" value="1"/>
</dbReference>
<dbReference type="AlphaFoldDB" id="A0A161R6P5"/>
<sequence>MLLSKQALDKREILISKSKRIAFALEKATELHFGQVRKASKYSFMEHPIAVAYTLLIAGASEELIIAGILHDTVEDTSYTLKQLSEDFGNSVAILVASNTEKKYNEDGRERSWDDRKLDTIIGMSTKTPEEIMLLIADKLDNIVSLQHIAKTVEFQGEKFNKYFKRGINDQIWYFVEISKRLKINTNTPDFFYVYLDEVEKFVAEYKNRI</sequence>
<dbReference type="PANTHER" id="PTHR46246:SF1">
    <property type="entry name" value="GUANOSINE-3',5'-BIS(DIPHOSPHATE) 3'-PYROPHOSPHOHYDROLASE MESH1"/>
    <property type="match status" value="1"/>
</dbReference>
<gene>
    <name evidence="2" type="ORF">B4088_0352</name>
</gene>
<evidence type="ECO:0000259" key="1">
    <source>
        <dbReference type="SMART" id="SM00471"/>
    </source>
</evidence>
<dbReference type="Pfam" id="PF13328">
    <property type="entry name" value="HD_4"/>
    <property type="match status" value="1"/>
</dbReference>
<dbReference type="InterPro" id="IPR003607">
    <property type="entry name" value="HD/PDEase_dom"/>
</dbReference>
<protein>
    <submittedName>
        <fullName evidence="2">GTP pyrophosphokinase</fullName>
    </submittedName>
</protein>
<dbReference type="SMART" id="SM00471">
    <property type="entry name" value="HDc"/>
    <property type="match status" value="1"/>
</dbReference>